<dbReference type="GO" id="GO:1990961">
    <property type="term" value="P:xenobiotic detoxification by transmembrane export across the plasma membrane"/>
    <property type="evidence" value="ECO:0007669"/>
    <property type="project" value="InterPro"/>
</dbReference>
<evidence type="ECO:0000313" key="8">
    <source>
        <dbReference type="EMBL" id="KAF7553687.1"/>
    </source>
</evidence>
<evidence type="ECO:0000256" key="6">
    <source>
        <dbReference type="SAM" id="MobiDB-lite"/>
    </source>
</evidence>
<dbReference type="PANTHER" id="PTHR11206">
    <property type="entry name" value="MULTIDRUG RESISTANCE PROTEIN"/>
    <property type="match status" value="1"/>
</dbReference>
<dbReference type="GO" id="GO:0015297">
    <property type="term" value="F:antiporter activity"/>
    <property type="evidence" value="ECO:0007669"/>
    <property type="project" value="InterPro"/>
</dbReference>
<accession>A0A9P5HCH4</accession>
<evidence type="ECO:0000256" key="1">
    <source>
        <dbReference type="ARBA" id="ARBA00004141"/>
    </source>
</evidence>
<feature type="transmembrane region" description="Helical" evidence="7">
    <location>
        <begin position="495"/>
        <end position="517"/>
    </location>
</feature>
<feature type="transmembrane region" description="Helical" evidence="7">
    <location>
        <begin position="555"/>
        <end position="578"/>
    </location>
</feature>
<feature type="transmembrane region" description="Helical" evidence="7">
    <location>
        <begin position="456"/>
        <end position="475"/>
    </location>
</feature>
<evidence type="ECO:0000313" key="9">
    <source>
        <dbReference type="Proteomes" id="UP000722485"/>
    </source>
</evidence>
<organism evidence="8 9">
    <name type="scientific">Cylindrodendrum hubeiense</name>
    <dbReference type="NCBI Taxonomy" id="595255"/>
    <lineage>
        <taxon>Eukaryota</taxon>
        <taxon>Fungi</taxon>
        <taxon>Dikarya</taxon>
        <taxon>Ascomycota</taxon>
        <taxon>Pezizomycotina</taxon>
        <taxon>Sordariomycetes</taxon>
        <taxon>Hypocreomycetidae</taxon>
        <taxon>Hypocreales</taxon>
        <taxon>Nectriaceae</taxon>
        <taxon>Cylindrodendrum</taxon>
    </lineage>
</organism>
<dbReference type="EMBL" id="JAANBB010000042">
    <property type="protein sequence ID" value="KAF7553687.1"/>
    <property type="molecule type" value="Genomic_DNA"/>
</dbReference>
<dbReference type="InterPro" id="IPR002528">
    <property type="entry name" value="MATE_fam"/>
</dbReference>
<feature type="transmembrane region" description="Helical" evidence="7">
    <location>
        <begin position="330"/>
        <end position="356"/>
    </location>
</feature>
<gene>
    <name evidence="8" type="ORF">G7Z17_g3421</name>
</gene>
<feature type="compositionally biased region" description="Polar residues" evidence="6">
    <location>
        <begin position="16"/>
        <end position="30"/>
    </location>
</feature>
<feature type="transmembrane region" description="Helical" evidence="7">
    <location>
        <begin position="376"/>
        <end position="395"/>
    </location>
</feature>
<proteinExistence type="inferred from homology"/>
<feature type="compositionally biased region" description="Polar residues" evidence="6">
    <location>
        <begin position="101"/>
        <end position="132"/>
    </location>
</feature>
<dbReference type="CDD" id="cd13132">
    <property type="entry name" value="MATE_eukaryotic"/>
    <property type="match status" value="1"/>
</dbReference>
<dbReference type="InterPro" id="IPR045069">
    <property type="entry name" value="MATE_euk"/>
</dbReference>
<feature type="transmembrane region" description="Helical" evidence="7">
    <location>
        <begin position="275"/>
        <end position="293"/>
    </location>
</feature>
<feature type="transmembrane region" description="Helical" evidence="7">
    <location>
        <begin position="415"/>
        <end position="435"/>
    </location>
</feature>
<dbReference type="GO" id="GO:0016020">
    <property type="term" value="C:membrane"/>
    <property type="evidence" value="ECO:0007669"/>
    <property type="project" value="UniProtKB-SubCell"/>
</dbReference>
<dbReference type="Pfam" id="PF01554">
    <property type="entry name" value="MatE"/>
    <property type="match status" value="2"/>
</dbReference>
<evidence type="ECO:0000256" key="5">
    <source>
        <dbReference type="ARBA" id="ARBA00023136"/>
    </source>
</evidence>
<feature type="transmembrane region" description="Helical" evidence="7">
    <location>
        <begin position="529"/>
        <end position="549"/>
    </location>
</feature>
<evidence type="ECO:0000256" key="3">
    <source>
        <dbReference type="ARBA" id="ARBA00022692"/>
    </source>
</evidence>
<dbReference type="Proteomes" id="UP000722485">
    <property type="component" value="Unassembled WGS sequence"/>
</dbReference>
<comment type="similarity">
    <text evidence="2">Belongs to the multi antimicrobial extrusion (MATE) (TC 2.A.66.1) family.</text>
</comment>
<keyword evidence="3 7" id="KW-0812">Transmembrane</keyword>
<keyword evidence="9" id="KW-1185">Reference proteome</keyword>
<sequence length="594" mass="64802">MDRGRKTGSPAGRNNRPGNAQRQTSNNTPNRQERADDDALFPTDDLNKGTKSLPFLAHASSDIMLMGRCFSAYTPPLDHRNEKNDRSLAARIYQFFFRGSSDPTNENATSPQGPTETSPLLGSSNSRPNVSGDSVEAQLGEIIDEVGVTWQHEIKTLSGYAAPLIVTFFLQYMIDISSVIAVGRIGKLELGAVSLANMSASISCFAVYQGLATSLDTLCAQAYGSGNKHLVGLYCQRMTLFLLCLSIPIAILWLNSEYIIMKLVNDADIARLASSYLHVLIFALPGYASFEVGKRFLQAQGLFQATTYVLLIGAPFNALLQWILVWKLELGFFGAPLSVVITRTLLPILLVLYVVLFKGSQCWGGFSRRAFSNWWIMIRLALPGMIMIEAEWLAFEILTVISSRFGTEYLAAQSILIAVTTISYQVPFPVSIAASTRVARLIGAGRVSDAKVAARVAVAASCSCTFINFMMYLKFQEQLPFIFTDDEAVAALVTMTLPLVGLTTFFDGLGVAAHGLLRGIGKQSIGGPANLVAYYVVSLPLALYFGFALDLKIQGLWMGSTIGLIVVSIIEYTYLLIIDWRKCVVEAMARNAAG</sequence>
<evidence type="ECO:0008006" key="10">
    <source>
        <dbReference type="Google" id="ProtNLM"/>
    </source>
</evidence>
<protein>
    <recommendedName>
        <fullName evidence="10">MATE efflux family protein</fullName>
    </recommendedName>
</protein>
<comment type="subcellular location">
    <subcellularLocation>
        <location evidence="1">Membrane</location>
        <topology evidence="1">Multi-pass membrane protein</topology>
    </subcellularLocation>
</comment>
<keyword evidence="5 7" id="KW-0472">Membrane</keyword>
<feature type="region of interest" description="Disordered" evidence="6">
    <location>
        <begin position="99"/>
        <end position="132"/>
    </location>
</feature>
<feature type="region of interest" description="Disordered" evidence="6">
    <location>
        <begin position="1"/>
        <end position="51"/>
    </location>
</feature>
<dbReference type="AlphaFoldDB" id="A0A9P5HCH4"/>
<feature type="transmembrane region" description="Helical" evidence="7">
    <location>
        <begin position="238"/>
        <end position="255"/>
    </location>
</feature>
<comment type="caution">
    <text evidence="8">The sequence shown here is derived from an EMBL/GenBank/DDBJ whole genome shotgun (WGS) entry which is preliminary data.</text>
</comment>
<feature type="transmembrane region" description="Helical" evidence="7">
    <location>
        <begin position="305"/>
        <end position="324"/>
    </location>
</feature>
<dbReference type="NCBIfam" id="TIGR00797">
    <property type="entry name" value="matE"/>
    <property type="match status" value="1"/>
</dbReference>
<dbReference type="GO" id="GO:0042910">
    <property type="term" value="F:xenobiotic transmembrane transporter activity"/>
    <property type="evidence" value="ECO:0007669"/>
    <property type="project" value="InterPro"/>
</dbReference>
<name>A0A9P5HCH4_9HYPO</name>
<evidence type="ECO:0000256" key="4">
    <source>
        <dbReference type="ARBA" id="ARBA00022989"/>
    </source>
</evidence>
<evidence type="ECO:0000256" key="7">
    <source>
        <dbReference type="SAM" id="Phobius"/>
    </source>
</evidence>
<dbReference type="OrthoDB" id="2126698at2759"/>
<keyword evidence="4 7" id="KW-1133">Transmembrane helix</keyword>
<evidence type="ECO:0000256" key="2">
    <source>
        <dbReference type="ARBA" id="ARBA00010199"/>
    </source>
</evidence>
<reference evidence="8" key="1">
    <citation type="submission" date="2020-03" db="EMBL/GenBank/DDBJ databases">
        <title>Draft Genome Sequence of Cylindrodendrum hubeiense.</title>
        <authorList>
            <person name="Buettner E."/>
            <person name="Kellner H."/>
        </authorList>
    </citation>
    <scope>NUCLEOTIDE SEQUENCE</scope>
    <source>
        <strain evidence="8">IHI 201604</strain>
    </source>
</reference>